<name>A0ABU8YLM1_9CYAN</name>
<reference evidence="5 6" key="1">
    <citation type="journal article" date="2020" name="Harmful Algae">
        <title>Molecular and morphological characterization of a novel dihydroanatoxin-a producing Microcoleus species (cyanobacteria) from the Russian River, California, USA.</title>
        <authorList>
            <person name="Conklin K.Y."/>
            <person name="Stancheva R."/>
            <person name="Otten T.G."/>
            <person name="Fadness R."/>
            <person name="Boyer G.L."/>
            <person name="Read B."/>
            <person name="Zhang X."/>
            <person name="Sheath R.G."/>
        </authorList>
    </citation>
    <scope>NUCLEOTIDE SEQUENCE [LARGE SCALE GENOMIC DNA]</scope>
    <source>
        <strain evidence="5 6">PTRS2</strain>
    </source>
</reference>
<organism evidence="5 6">
    <name type="scientific">Microcoleus anatoxicus PTRS2</name>
    <dbReference type="NCBI Taxonomy" id="2705321"/>
    <lineage>
        <taxon>Bacteria</taxon>
        <taxon>Bacillati</taxon>
        <taxon>Cyanobacteriota</taxon>
        <taxon>Cyanophyceae</taxon>
        <taxon>Oscillatoriophycideae</taxon>
        <taxon>Oscillatoriales</taxon>
        <taxon>Microcoleaceae</taxon>
        <taxon>Microcoleus</taxon>
        <taxon>Microcoleus anatoxicus</taxon>
    </lineage>
</organism>
<feature type="coiled-coil region" evidence="2">
    <location>
        <begin position="192"/>
        <end position="226"/>
    </location>
</feature>
<dbReference type="RefSeq" id="WP_340520937.1">
    <property type="nucleotide sequence ID" value="NZ_JBBLXS010000104.1"/>
</dbReference>
<sequence length="596" mass="62517">MTHPIISEAEETQPLHHLHPNRDSNEAAIVYEDSIKDESRRKFASEEDEPKISLLVPEMDSEESAVWEGEETASAPSKGIKWPGVLAGVGIGVAATLATVHMIQRPSAPPTAPAKAATQAPIAQTVTVAPVESAQVTQTLEATGTVAPYDLLPVLPQANGLQIKQVLVAEGDRVEKGQVMAVLDDSVLRSQISEAVAKVQSATSTVEQAQAQVQQAQSTQEEAEAGVAQAQAGVEKAIADAEQAKTGVGQAQAGVGQAQAGVNQARAGIASAQAKLEQAQREVNRTQDLASQGVISQQELERRKTEQQTAVQDLNKTKADLNRALEEQNKAAEEVRSALAKVANAMANINTAKAALSSARAKVNTAGSSVSSARANVGNNAATVRSNDARVKQLQTQLEQTVVRAPDSGTVAERIGRVGDVSSGSQKLFSIIRGNKLELQLKVPETQLSQVRPGTAVNITSDSDKRIKLAGTVRDISPLVDPQNRQATVKIDLPESDFLRSGMFLRAAIATAKTQGLKVSAKAILPQADGGAVVYKLVGEDKVQAQSVEVGAISGGAVGDLTNAKVEIKKGLKVGDRVVVAGAGYLKDGDRVKVVK</sequence>
<evidence type="ECO:0000256" key="3">
    <source>
        <dbReference type="SAM" id="MobiDB-lite"/>
    </source>
</evidence>
<keyword evidence="2" id="KW-0175">Coiled coil</keyword>
<comment type="similarity">
    <text evidence="1">Belongs to the membrane fusion protein (MFP) (TC 8.A.1) family.</text>
</comment>
<comment type="caution">
    <text evidence="5">The sequence shown here is derived from an EMBL/GenBank/DDBJ whole genome shotgun (WGS) entry which is preliminary data.</text>
</comment>
<keyword evidence="6" id="KW-1185">Reference proteome</keyword>
<dbReference type="PRINTS" id="PR01490">
    <property type="entry name" value="RTXTOXIND"/>
</dbReference>
<dbReference type="PANTHER" id="PTHR30469">
    <property type="entry name" value="MULTIDRUG RESISTANCE PROTEIN MDTA"/>
    <property type="match status" value="1"/>
</dbReference>
<dbReference type="InterPro" id="IPR058792">
    <property type="entry name" value="Beta-barrel_RND_2"/>
</dbReference>
<feature type="region of interest" description="Disordered" evidence="3">
    <location>
        <begin position="1"/>
        <end position="24"/>
    </location>
</feature>
<feature type="coiled-coil region" evidence="2">
    <location>
        <begin position="262"/>
        <end position="362"/>
    </location>
</feature>
<dbReference type="NCBIfam" id="TIGR01730">
    <property type="entry name" value="RND_mfp"/>
    <property type="match status" value="1"/>
</dbReference>
<evidence type="ECO:0000259" key="4">
    <source>
        <dbReference type="Pfam" id="PF25954"/>
    </source>
</evidence>
<dbReference type="Gene3D" id="2.40.30.170">
    <property type="match status" value="1"/>
</dbReference>
<evidence type="ECO:0000313" key="5">
    <source>
        <dbReference type="EMBL" id="MEK0185242.1"/>
    </source>
</evidence>
<evidence type="ECO:0000256" key="2">
    <source>
        <dbReference type="SAM" id="Coils"/>
    </source>
</evidence>
<dbReference type="EMBL" id="JBBLXS010000104">
    <property type="protein sequence ID" value="MEK0185242.1"/>
    <property type="molecule type" value="Genomic_DNA"/>
</dbReference>
<dbReference type="Gene3D" id="2.40.50.100">
    <property type="match status" value="2"/>
</dbReference>
<dbReference type="SUPFAM" id="SSF111369">
    <property type="entry name" value="HlyD-like secretion proteins"/>
    <property type="match status" value="2"/>
</dbReference>
<dbReference type="InterPro" id="IPR006143">
    <property type="entry name" value="RND_pump_MFP"/>
</dbReference>
<protein>
    <submittedName>
        <fullName evidence="5">Efflux RND transporter periplasmic adaptor subunit</fullName>
    </submittedName>
</protein>
<feature type="domain" description="CusB-like beta-barrel" evidence="4">
    <location>
        <begin position="439"/>
        <end position="512"/>
    </location>
</feature>
<dbReference type="Gene3D" id="1.10.287.470">
    <property type="entry name" value="Helix hairpin bin"/>
    <property type="match status" value="3"/>
</dbReference>
<evidence type="ECO:0000313" key="6">
    <source>
        <dbReference type="Proteomes" id="UP001384579"/>
    </source>
</evidence>
<accession>A0ABU8YLM1</accession>
<dbReference type="Gene3D" id="2.40.420.20">
    <property type="match status" value="1"/>
</dbReference>
<dbReference type="PANTHER" id="PTHR30469:SF15">
    <property type="entry name" value="HLYD FAMILY OF SECRETION PROTEINS"/>
    <property type="match status" value="1"/>
</dbReference>
<proteinExistence type="inferred from homology"/>
<dbReference type="Proteomes" id="UP001384579">
    <property type="component" value="Unassembled WGS sequence"/>
</dbReference>
<evidence type="ECO:0000256" key="1">
    <source>
        <dbReference type="ARBA" id="ARBA00009477"/>
    </source>
</evidence>
<gene>
    <name evidence="5" type="ORF">WMG39_10250</name>
</gene>
<dbReference type="Pfam" id="PF25954">
    <property type="entry name" value="Beta-barrel_RND_2"/>
    <property type="match status" value="1"/>
</dbReference>